<dbReference type="GO" id="GO:0016787">
    <property type="term" value="F:hydrolase activity"/>
    <property type="evidence" value="ECO:0007669"/>
    <property type="project" value="UniProtKB-KW"/>
</dbReference>
<sequence length="91" mass="10605">MDPWWQEGIESQAVDRVNRIGQKKDVHVYQLIAENTVESKVLDIQDKKKALIQQAFSGIKRTETQRQQREARLQDLVELFGVRRKASQVEA</sequence>
<evidence type="ECO:0000256" key="4">
    <source>
        <dbReference type="ARBA" id="ARBA00022840"/>
    </source>
</evidence>
<dbReference type="PANTHER" id="PTHR45626">
    <property type="entry name" value="TRANSCRIPTION TERMINATION FACTOR 2-RELATED"/>
    <property type="match status" value="1"/>
</dbReference>
<dbReference type="SUPFAM" id="SSF52540">
    <property type="entry name" value="P-loop containing nucleoside triphosphate hydrolases"/>
    <property type="match status" value="1"/>
</dbReference>
<organism evidence="5 6">
    <name type="scientific">Crepidotus variabilis</name>
    <dbReference type="NCBI Taxonomy" id="179855"/>
    <lineage>
        <taxon>Eukaryota</taxon>
        <taxon>Fungi</taxon>
        <taxon>Dikarya</taxon>
        <taxon>Basidiomycota</taxon>
        <taxon>Agaricomycotina</taxon>
        <taxon>Agaricomycetes</taxon>
        <taxon>Agaricomycetidae</taxon>
        <taxon>Agaricales</taxon>
        <taxon>Agaricineae</taxon>
        <taxon>Crepidotaceae</taxon>
        <taxon>Crepidotus</taxon>
    </lineage>
</organism>
<dbReference type="GO" id="GO:0006281">
    <property type="term" value="P:DNA repair"/>
    <property type="evidence" value="ECO:0007669"/>
    <property type="project" value="TreeGrafter"/>
</dbReference>
<evidence type="ECO:0000256" key="2">
    <source>
        <dbReference type="ARBA" id="ARBA00022801"/>
    </source>
</evidence>
<evidence type="ECO:0000313" key="6">
    <source>
        <dbReference type="Proteomes" id="UP000807306"/>
    </source>
</evidence>
<dbReference type="AlphaFoldDB" id="A0A9P6EID0"/>
<keyword evidence="2 5" id="KW-0378">Hydrolase</keyword>
<dbReference type="GO" id="GO:0005524">
    <property type="term" value="F:ATP binding"/>
    <property type="evidence" value="ECO:0007669"/>
    <property type="project" value="UniProtKB-KW"/>
</dbReference>
<dbReference type="InterPro" id="IPR027417">
    <property type="entry name" value="P-loop_NTPase"/>
</dbReference>
<keyword evidence="6" id="KW-1185">Reference proteome</keyword>
<keyword evidence="1" id="KW-0547">Nucleotide-binding</keyword>
<dbReference type="EMBL" id="MU157846">
    <property type="protein sequence ID" value="KAF9529438.1"/>
    <property type="molecule type" value="Genomic_DNA"/>
</dbReference>
<dbReference type="GO" id="GO:0008094">
    <property type="term" value="F:ATP-dependent activity, acting on DNA"/>
    <property type="evidence" value="ECO:0007669"/>
    <property type="project" value="TreeGrafter"/>
</dbReference>
<comment type="caution">
    <text evidence="5">The sequence shown here is derived from an EMBL/GenBank/DDBJ whole genome shotgun (WGS) entry which is preliminary data.</text>
</comment>
<name>A0A9P6EID0_9AGAR</name>
<accession>A0A9P6EID0</accession>
<dbReference type="Proteomes" id="UP000807306">
    <property type="component" value="Unassembled WGS sequence"/>
</dbReference>
<evidence type="ECO:0000313" key="5">
    <source>
        <dbReference type="EMBL" id="KAF9529438.1"/>
    </source>
</evidence>
<evidence type="ECO:0000256" key="3">
    <source>
        <dbReference type="ARBA" id="ARBA00022806"/>
    </source>
</evidence>
<dbReference type="InterPro" id="IPR050628">
    <property type="entry name" value="SNF2_RAD54_helicase_TF"/>
</dbReference>
<evidence type="ECO:0000256" key="1">
    <source>
        <dbReference type="ARBA" id="ARBA00022741"/>
    </source>
</evidence>
<dbReference type="Gene3D" id="3.40.50.300">
    <property type="entry name" value="P-loop containing nucleotide triphosphate hydrolases"/>
    <property type="match status" value="1"/>
</dbReference>
<dbReference type="GO" id="GO:0005634">
    <property type="term" value="C:nucleus"/>
    <property type="evidence" value="ECO:0007669"/>
    <property type="project" value="TreeGrafter"/>
</dbReference>
<dbReference type="OrthoDB" id="423559at2759"/>
<keyword evidence="4" id="KW-0067">ATP-binding</keyword>
<keyword evidence="3" id="KW-0347">Helicase</keyword>
<gene>
    <name evidence="5" type="ORF">CPB83DRAFT_852691</name>
</gene>
<reference evidence="5" key="1">
    <citation type="submission" date="2020-11" db="EMBL/GenBank/DDBJ databases">
        <authorList>
            <consortium name="DOE Joint Genome Institute"/>
            <person name="Ahrendt S."/>
            <person name="Riley R."/>
            <person name="Andreopoulos W."/>
            <person name="Labutti K."/>
            <person name="Pangilinan J."/>
            <person name="Ruiz-Duenas F.J."/>
            <person name="Barrasa J.M."/>
            <person name="Sanchez-Garcia M."/>
            <person name="Camarero S."/>
            <person name="Miyauchi S."/>
            <person name="Serrano A."/>
            <person name="Linde D."/>
            <person name="Babiker R."/>
            <person name="Drula E."/>
            <person name="Ayuso-Fernandez I."/>
            <person name="Pacheco R."/>
            <person name="Padilla G."/>
            <person name="Ferreira P."/>
            <person name="Barriuso J."/>
            <person name="Kellner H."/>
            <person name="Castanera R."/>
            <person name="Alfaro M."/>
            <person name="Ramirez L."/>
            <person name="Pisabarro A.G."/>
            <person name="Kuo A."/>
            <person name="Tritt A."/>
            <person name="Lipzen A."/>
            <person name="He G."/>
            <person name="Yan M."/>
            <person name="Ng V."/>
            <person name="Cullen D."/>
            <person name="Martin F."/>
            <person name="Rosso M.-N."/>
            <person name="Henrissat B."/>
            <person name="Hibbett D."/>
            <person name="Martinez A.T."/>
            <person name="Grigoriev I.V."/>
        </authorList>
    </citation>
    <scope>NUCLEOTIDE SEQUENCE</scope>
    <source>
        <strain evidence="5">CBS 506.95</strain>
    </source>
</reference>
<proteinExistence type="predicted"/>
<protein>
    <submittedName>
        <fullName evidence="5">P-loop containing nucleoside triphosphate hydrolase protein</fullName>
    </submittedName>
</protein>
<dbReference type="GO" id="GO:0004386">
    <property type="term" value="F:helicase activity"/>
    <property type="evidence" value="ECO:0007669"/>
    <property type="project" value="UniProtKB-KW"/>
</dbReference>
<dbReference type="PANTHER" id="PTHR45626:SF17">
    <property type="entry name" value="HELICASE-LIKE TRANSCRIPTION FACTOR"/>
    <property type="match status" value="1"/>
</dbReference>